<keyword evidence="4" id="KW-0964">Secreted</keyword>
<comment type="subcellular location">
    <subcellularLocation>
        <location evidence="4">Secreted</location>
    </subcellularLocation>
</comment>
<dbReference type="Gene3D" id="2.160.20.10">
    <property type="entry name" value="Single-stranded right-handed beta-helix, Pectin lyase-like"/>
    <property type="match status" value="1"/>
</dbReference>
<evidence type="ECO:0000256" key="4">
    <source>
        <dbReference type="RuleBase" id="RU361173"/>
    </source>
</evidence>
<dbReference type="STRING" id="1283841.A0A084QQ14"/>
<organism evidence="7 8">
    <name type="scientific">Stachybotrys chlorohalonatus (strain IBT 40285)</name>
    <dbReference type="NCBI Taxonomy" id="1283841"/>
    <lineage>
        <taxon>Eukaryota</taxon>
        <taxon>Fungi</taxon>
        <taxon>Dikarya</taxon>
        <taxon>Ascomycota</taxon>
        <taxon>Pezizomycotina</taxon>
        <taxon>Sordariomycetes</taxon>
        <taxon>Hypocreomycetidae</taxon>
        <taxon>Hypocreales</taxon>
        <taxon>Stachybotryaceae</taxon>
        <taxon>Stachybotrys</taxon>
    </lineage>
</organism>
<dbReference type="SMART" id="SM00656">
    <property type="entry name" value="Amb_all"/>
    <property type="match status" value="1"/>
</dbReference>
<feature type="chain" id="PRO_5001779536" description="Pectate lyase domain-containing protein" evidence="5">
    <location>
        <begin position="20"/>
        <end position="312"/>
    </location>
</feature>
<keyword evidence="4" id="KW-0624">Polysaccharide degradation</keyword>
<dbReference type="GO" id="GO:0000272">
    <property type="term" value="P:polysaccharide catabolic process"/>
    <property type="evidence" value="ECO:0007669"/>
    <property type="project" value="UniProtKB-KW"/>
</dbReference>
<evidence type="ECO:0000259" key="6">
    <source>
        <dbReference type="SMART" id="SM00656"/>
    </source>
</evidence>
<keyword evidence="2 5" id="KW-0732">Signal</keyword>
<dbReference type="InterPro" id="IPR011050">
    <property type="entry name" value="Pectin_lyase_fold/virulence"/>
</dbReference>
<evidence type="ECO:0000313" key="7">
    <source>
        <dbReference type="EMBL" id="KFA66049.1"/>
    </source>
</evidence>
<sequence>MLTTQIAALVLAFAGAASAQCTATVNQLVGYGQGTTGGGSGSGTTVTSCSALSSAVAAGGVIRVNGILSGCGIIDVRGSTTILGVGANSGFTNGGLRIRRVSNVIIRNLRFNSPGEGRDSLALDQATQVWIDHNEFNNDGIVGDKDFYDGQLDITHASDFVTVSWNTFSNHWKGSLVGHSASNSAEDTGHLRVTYHHNWWNNVNSRTPSLRFGTGHIYSSCFENIPTSGVNIRENARALVENNYFLNVEDAINTDLDANDQGYVTERNNIFSNSNIAITQTGHTAPTYSYTQDAASCICARVKSQAGTGIIS</sequence>
<reference evidence="7 8" key="1">
    <citation type="journal article" date="2014" name="BMC Genomics">
        <title>Comparative genome sequencing reveals chemotype-specific gene clusters in the toxigenic black mold Stachybotrys.</title>
        <authorList>
            <person name="Semeiks J."/>
            <person name="Borek D."/>
            <person name="Otwinowski Z."/>
            <person name="Grishin N.V."/>
        </authorList>
    </citation>
    <scope>NUCLEOTIDE SEQUENCE [LARGE SCALE GENOMIC DNA]</scope>
    <source>
        <strain evidence="7 8">IBT 40285</strain>
    </source>
</reference>
<evidence type="ECO:0000313" key="8">
    <source>
        <dbReference type="Proteomes" id="UP000028524"/>
    </source>
</evidence>
<dbReference type="OMA" id="FHDHHKA"/>
<dbReference type="InterPro" id="IPR012334">
    <property type="entry name" value="Pectin_lyas_fold"/>
</dbReference>
<evidence type="ECO:0000256" key="5">
    <source>
        <dbReference type="SAM" id="SignalP"/>
    </source>
</evidence>
<dbReference type="InParanoid" id="A0A084QQ14"/>
<keyword evidence="8" id="KW-1185">Reference proteome</keyword>
<evidence type="ECO:0000256" key="1">
    <source>
        <dbReference type="ARBA" id="ARBA00010980"/>
    </source>
</evidence>
<dbReference type="PANTHER" id="PTHR31683">
    <property type="entry name" value="PECTATE LYASE 18-RELATED"/>
    <property type="match status" value="1"/>
</dbReference>
<dbReference type="AlphaFoldDB" id="A0A084QQ14"/>
<keyword evidence="4" id="KW-0119">Carbohydrate metabolism</keyword>
<feature type="domain" description="Pectate lyase" evidence="6">
    <location>
        <begin position="39"/>
        <end position="251"/>
    </location>
</feature>
<dbReference type="Proteomes" id="UP000028524">
    <property type="component" value="Unassembled WGS sequence"/>
</dbReference>
<evidence type="ECO:0000256" key="3">
    <source>
        <dbReference type="ARBA" id="ARBA00023239"/>
    </source>
</evidence>
<evidence type="ECO:0000256" key="2">
    <source>
        <dbReference type="ARBA" id="ARBA00022729"/>
    </source>
</evidence>
<dbReference type="EMBL" id="KL660504">
    <property type="protein sequence ID" value="KFA66049.1"/>
    <property type="molecule type" value="Genomic_DNA"/>
</dbReference>
<dbReference type="GO" id="GO:0005576">
    <property type="term" value="C:extracellular region"/>
    <property type="evidence" value="ECO:0007669"/>
    <property type="project" value="UniProtKB-SubCell"/>
</dbReference>
<protein>
    <recommendedName>
        <fullName evidence="6">Pectate lyase domain-containing protein</fullName>
    </recommendedName>
</protein>
<feature type="signal peptide" evidence="5">
    <location>
        <begin position="1"/>
        <end position="19"/>
    </location>
</feature>
<dbReference type="GO" id="GO:0030570">
    <property type="term" value="F:pectate lyase activity"/>
    <property type="evidence" value="ECO:0007669"/>
    <property type="project" value="InterPro"/>
</dbReference>
<dbReference type="HOGENOM" id="CLU_021894_2_1_1"/>
<dbReference type="Pfam" id="PF00544">
    <property type="entry name" value="Pectate_lyase_4"/>
    <property type="match status" value="1"/>
</dbReference>
<gene>
    <name evidence="7" type="ORF">S40285_03675</name>
</gene>
<proteinExistence type="inferred from homology"/>
<dbReference type="SUPFAM" id="SSF51126">
    <property type="entry name" value="Pectin lyase-like"/>
    <property type="match status" value="1"/>
</dbReference>
<keyword evidence="3 4" id="KW-0456">Lyase</keyword>
<dbReference type="InterPro" id="IPR002022">
    <property type="entry name" value="Pec_lyase"/>
</dbReference>
<name>A0A084QQ14_STAC4</name>
<accession>A0A084QQ14</accession>
<dbReference type="InterPro" id="IPR045032">
    <property type="entry name" value="PEL"/>
</dbReference>
<dbReference type="OrthoDB" id="1637350at2759"/>
<comment type="similarity">
    <text evidence="1 4">Belongs to the polysaccharide lyase 1 family.</text>
</comment>
<dbReference type="PANTHER" id="PTHR31683:SF18">
    <property type="entry name" value="PECTATE LYASE 21-RELATED"/>
    <property type="match status" value="1"/>
</dbReference>